<proteinExistence type="predicted"/>
<dbReference type="Proteomes" id="UP000019132">
    <property type="component" value="Unassembled WGS sequence"/>
</dbReference>
<evidence type="ECO:0000313" key="4">
    <source>
        <dbReference type="Proteomes" id="UP000019132"/>
    </source>
</evidence>
<evidence type="ECO:0000256" key="2">
    <source>
        <dbReference type="SAM" id="SignalP"/>
    </source>
</evidence>
<dbReference type="VEuPathDB" id="FungiDB:PYU1_G013336"/>
<sequence length="395" mass="44360">MGVWMLPLCALLVLVGHAFWRVARISKAATAASQQSSVATPRWTRKRDRNGNATAFLAQSFHAPLYGLSIAVLGLRAALYAYVVVEQVDLPTTVSSTTTFFWLLDMANVGVVALYGYLIAFYVSIVHWHRWPTTRLSCRGSWMNGVYMAFCVLLVILATLFACLRSSLMQLELSNRVNAGATLTMDQIASVYSIYSSLMWMLLGLLLLKYQAKCMHFLWRERRCHRLHVLNGASLHAMSVCNALLATIVLIRAASVFMNEPTGFSAMQRLATIQRPSTGELSSTSVLLKQLFCQYVAWELAILGTLFHMLNKVPIVSKHPLTDWELNTVAVTQSSSSVSYHFRVPKLREIVHDYVTSTSETLQQRARLDRYEQRNAATDENGDAHQILYGGRDRL</sequence>
<feature type="transmembrane region" description="Helical" evidence="1">
    <location>
        <begin position="188"/>
        <end position="208"/>
    </location>
</feature>
<feature type="transmembrane region" description="Helical" evidence="1">
    <location>
        <begin position="146"/>
        <end position="168"/>
    </location>
</feature>
<keyword evidence="4" id="KW-1185">Reference proteome</keyword>
<reference evidence="4" key="1">
    <citation type="journal article" date="2010" name="Genome Biol.">
        <title>Genome sequence of the necrotrophic plant pathogen Pythium ultimum reveals original pathogenicity mechanisms and effector repertoire.</title>
        <authorList>
            <person name="Levesque C.A."/>
            <person name="Brouwer H."/>
            <person name="Cano L."/>
            <person name="Hamilton J.P."/>
            <person name="Holt C."/>
            <person name="Huitema E."/>
            <person name="Raffaele S."/>
            <person name="Robideau G.P."/>
            <person name="Thines M."/>
            <person name="Win J."/>
            <person name="Zerillo M.M."/>
            <person name="Beakes G.W."/>
            <person name="Boore J.L."/>
            <person name="Busam D."/>
            <person name="Dumas B."/>
            <person name="Ferriera S."/>
            <person name="Fuerstenberg S.I."/>
            <person name="Gachon C.M."/>
            <person name="Gaulin E."/>
            <person name="Govers F."/>
            <person name="Grenville-Briggs L."/>
            <person name="Horner N."/>
            <person name="Hostetler J."/>
            <person name="Jiang R.H."/>
            <person name="Johnson J."/>
            <person name="Krajaejun T."/>
            <person name="Lin H."/>
            <person name="Meijer H.J."/>
            <person name="Moore B."/>
            <person name="Morris P."/>
            <person name="Phuntmart V."/>
            <person name="Puiu D."/>
            <person name="Shetty J."/>
            <person name="Stajich J.E."/>
            <person name="Tripathy S."/>
            <person name="Wawra S."/>
            <person name="van West P."/>
            <person name="Whitty B.R."/>
            <person name="Coutinho P.M."/>
            <person name="Henrissat B."/>
            <person name="Martin F."/>
            <person name="Thomas P.D."/>
            <person name="Tyler B.M."/>
            <person name="De Vries R.P."/>
            <person name="Kamoun S."/>
            <person name="Yandell M."/>
            <person name="Tisserat N."/>
            <person name="Buell C.R."/>
        </authorList>
    </citation>
    <scope>NUCLEOTIDE SEQUENCE</scope>
    <source>
        <strain evidence="4">DAOM:BR144</strain>
    </source>
</reference>
<keyword evidence="1" id="KW-0472">Membrane</keyword>
<dbReference type="InParanoid" id="K3X816"/>
<keyword evidence="1" id="KW-1133">Transmembrane helix</keyword>
<dbReference type="AlphaFoldDB" id="K3X816"/>
<keyword evidence="1" id="KW-0812">Transmembrane</keyword>
<evidence type="ECO:0008006" key="5">
    <source>
        <dbReference type="Google" id="ProtNLM"/>
    </source>
</evidence>
<feature type="chain" id="PRO_5003872962" description="THH1/TOM1/TOM3 domain-containing protein" evidence="2">
    <location>
        <begin position="21"/>
        <end position="395"/>
    </location>
</feature>
<dbReference type="HOGENOM" id="CLU_830229_0_0_1"/>
<accession>K3X816</accession>
<dbReference type="eggNOG" id="ENOG502SUWK">
    <property type="taxonomic scope" value="Eukaryota"/>
</dbReference>
<evidence type="ECO:0000313" key="3">
    <source>
        <dbReference type="EnsemblProtists" id="PYU1_T013365"/>
    </source>
</evidence>
<feature type="transmembrane region" description="Helical" evidence="1">
    <location>
        <begin position="229"/>
        <end position="251"/>
    </location>
</feature>
<reference evidence="4" key="2">
    <citation type="submission" date="2010-04" db="EMBL/GenBank/DDBJ databases">
        <authorList>
            <person name="Buell R."/>
            <person name="Hamilton J."/>
            <person name="Hostetler J."/>
        </authorList>
    </citation>
    <scope>NUCLEOTIDE SEQUENCE [LARGE SCALE GENOMIC DNA]</scope>
    <source>
        <strain evidence="4">DAOM:BR144</strain>
    </source>
</reference>
<reference evidence="3" key="3">
    <citation type="submission" date="2015-02" db="UniProtKB">
        <authorList>
            <consortium name="EnsemblProtists"/>
        </authorList>
    </citation>
    <scope>IDENTIFICATION</scope>
    <source>
        <strain evidence="3">DAOM BR144</strain>
    </source>
</reference>
<feature type="transmembrane region" description="Helical" evidence="1">
    <location>
        <begin position="100"/>
        <end position="125"/>
    </location>
</feature>
<keyword evidence="2" id="KW-0732">Signal</keyword>
<evidence type="ECO:0000256" key="1">
    <source>
        <dbReference type="SAM" id="Phobius"/>
    </source>
</evidence>
<dbReference type="EMBL" id="GL376609">
    <property type="status" value="NOT_ANNOTATED_CDS"/>
    <property type="molecule type" value="Genomic_DNA"/>
</dbReference>
<dbReference type="OMA" id="WRERRCH"/>
<dbReference type="EnsemblProtists" id="PYU1_T013365">
    <property type="protein sequence ID" value="PYU1_T013365"/>
    <property type="gene ID" value="PYU1_G013336"/>
</dbReference>
<name>K3X816_GLOUD</name>
<feature type="signal peptide" evidence="2">
    <location>
        <begin position="1"/>
        <end position="20"/>
    </location>
</feature>
<organism evidence="3 4">
    <name type="scientific">Globisporangium ultimum (strain ATCC 200006 / CBS 805.95 / DAOM BR144)</name>
    <name type="common">Pythium ultimum</name>
    <dbReference type="NCBI Taxonomy" id="431595"/>
    <lineage>
        <taxon>Eukaryota</taxon>
        <taxon>Sar</taxon>
        <taxon>Stramenopiles</taxon>
        <taxon>Oomycota</taxon>
        <taxon>Peronosporomycetes</taxon>
        <taxon>Pythiales</taxon>
        <taxon>Pythiaceae</taxon>
        <taxon>Globisporangium</taxon>
    </lineage>
</organism>
<protein>
    <recommendedName>
        <fullName evidence="5">THH1/TOM1/TOM3 domain-containing protein</fullName>
    </recommendedName>
</protein>